<evidence type="ECO:0000313" key="2">
    <source>
        <dbReference type="EMBL" id="KJU85536.1"/>
    </source>
</evidence>
<comment type="caution">
    <text evidence="2">The sequence shown here is derived from an EMBL/GenBank/DDBJ whole genome shotgun (WGS) entry which is preliminary data.</text>
</comment>
<gene>
    <name evidence="2" type="ORF">MBAV_002270</name>
</gene>
<dbReference type="AlphaFoldDB" id="A0A0F3GUJ7"/>
<dbReference type="PATRIC" id="fig|29290.4.peg.3030"/>
<dbReference type="InterPro" id="IPR003594">
    <property type="entry name" value="HATPase_dom"/>
</dbReference>
<organism evidence="2 3">
    <name type="scientific">Candidatus Magnetobacterium bavaricum</name>
    <dbReference type="NCBI Taxonomy" id="29290"/>
    <lineage>
        <taxon>Bacteria</taxon>
        <taxon>Pseudomonadati</taxon>
        <taxon>Nitrospirota</taxon>
        <taxon>Thermodesulfovibrionia</taxon>
        <taxon>Thermodesulfovibrionales</taxon>
        <taxon>Candidatus Magnetobacteriaceae</taxon>
        <taxon>Candidatus Magnetobacterium</taxon>
    </lineage>
</organism>
<dbReference type="InterPro" id="IPR036890">
    <property type="entry name" value="HATPase_C_sf"/>
</dbReference>
<keyword evidence="2" id="KW-0808">Transferase</keyword>
<reference evidence="2 3" key="1">
    <citation type="submission" date="2015-02" db="EMBL/GenBank/DDBJ databases">
        <title>Single-cell genomics of uncultivated deep-branching MTB reveals a conserved set of magnetosome genes.</title>
        <authorList>
            <person name="Kolinko S."/>
            <person name="Richter M."/>
            <person name="Glockner F.O."/>
            <person name="Brachmann A."/>
            <person name="Schuler D."/>
        </authorList>
    </citation>
    <scope>NUCLEOTIDE SEQUENCE [LARGE SCALE GENOMIC DNA]</scope>
    <source>
        <strain evidence="2">TM-1</strain>
    </source>
</reference>
<feature type="non-terminal residue" evidence="2">
    <location>
        <position position="1"/>
    </location>
</feature>
<sequence length="181" mass="20296">RYIDNEASLEMFRDSQRRLKAMALIHEKLYQSDNMERIDFGKYVENLLNHLYVSYCLNKDRISLNTNIDECFIGIDTAVPCGLVINEIVSNSLKHAFNKADAQGSINVELKLQQDATFALTISDTGSGITPGTDLQNAQTLGLRLVNALVLDQLEGSIQCETNPGTMFRIKFGEVKYSKRA</sequence>
<dbReference type="Proteomes" id="UP000033423">
    <property type="component" value="Unassembled WGS sequence"/>
</dbReference>
<dbReference type="Pfam" id="PF07568">
    <property type="entry name" value="HisKA_2"/>
    <property type="match status" value="1"/>
</dbReference>
<dbReference type="InterPro" id="IPR011495">
    <property type="entry name" value="Sig_transdc_His_kin_sub2_dim/P"/>
</dbReference>
<accession>A0A0F3GUJ7</accession>
<name>A0A0F3GUJ7_9BACT</name>
<keyword evidence="2" id="KW-0418">Kinase</keyword>
<keyword evidence="3" id="KW-1185">Reference proteome</keyword>
<evidence type="ECO:0000259" key="1">
    <source>
        <dbReference type="SMART" id="SM00387"/>
    </source>
</evidence>
<proteinExistence type="predicted"/>
<dbReference type="SMART" id="SM00387">
    <property type="entry name" value="HATPase_c"/>
    <property type="match status" value="1"/>
</dbReference>
<feature type="domain" description="Histidine kinase/HSP90-like ATPase" evidence="1">
    <location>
        <begin position="76"/>
        <end position="176"/>
    </location>
</feature>
<dbReference type="Gene3D" id="3.30.565.10">
    <property type="entry name" value="Histidine kinase-like ATPase, C-terminal domain"/>
    <property type="match status" value="1"/>
</dbReference>
<dbReference type="GO" id="GO:0016301">
    <property type="term" value="F:kinase activity"/>
    <property type="evidence" value="ECO:0007669"/>
    <property type="project" value="UniProtKB-KW"/>
</dbReference>
<dbReference type="PANTHER" id="PTHR43065:SF23">
    <property type="entry name" value="SENSOR HISTIDINE KINASE PDTAS"/>
    <property type="match status" value="1"/>
</dbReference>
<evidence type="ECO:0000313" key="3">
    <source>
        <dbReference type="Proteomes" id="UP000033423"/>
    </source>
</evidence>
<dbReference type="EMBL" id="LACI01000981">
    <property type="protein sequence ID" value="KJU85536.1"/>
    <property type="molecule type" value="Genomic_DNA"/>
</dbReference>
<dbReference type="PANTHER" id="PTHR43065">
    <property type="entry name" value="SENSOR HISTIDINE KINASE"/>
    <property type="match status" value="1"/>
</dbReference>
<dbReference type="SUPFAM" id="SSF55874">
    <property type="entry name" value="ATPase domain of HSP90 chaperone/DNA topoisomerase II/histidine kinase"/>
    <property type="match status" value="1"/>
</dbReference>
<protein>
    <submittedName>
        <fullName evidence="2">Signal transduction histidine kinase</fullName>
    </submittedName>
</protein>
<dbReference type="Pfam" id="PF02518">
    <property type="entry name" value="HATPase_c"/>
    <property type="match status" value="1"/>
</dbReference>